<protein>
    <submittedName>
        <fullName evidence="2">Putative ribonuclease VapC</fullName>
        <ecNumber evidence="2">3.1.-.-</ecNumber>
    </submittedName>
</protein>
<keyword evidence="2" id="KW-0378">Hydrolase</keyword>
<dbReference type="Proteomes" id="UP000017842">
    <property type="component" value="Unassembled WGS sequence"/>
</dbReference>
<organism evidence="2 3">
    <name type="scientific">Methyloglobulus morosus KoM1</name>
    <dbReference type="NCBI Taxonomy" id="1116472"/>
    <lineage>
        <taxon>Bacteria</taxon>
        <taxon>Pseudomonadati</taxon>
        <taxon>Pseudomonadota</taxon>
        <taxon>Gammaproteobacteria</taxon>
        <taxon>Methylococcales</taxon>
        <taxon>Methylococcaceae</taxon>
        <taxon>Methyloglobulus</taxon>
    </lineage>
</organism>
<dbReference type="EMBL" id="AYLO01000008">
    <property type="protein sequence ID" value="ESS73924.1"/>
    <property type="molecule type" value="Genomic_DNA"/>
</dbReference>
<dbReference type="Pfam" id="PF01850">
    <property type="entry name" value="PIN"/>
    <property type="match status" value="1"/>
</dbReference>
<evidence type="ECO:0000313" key="2">
    <source>
        <dbReference type="EMBL" id="ESS73924.1"/>
    </source>
</evidence>
<sequence>MNVVDSSGWLEYFADGKNADFFSAAIEDIENLIVPVISLYEVFKRVTQQTNESQGLQAIALMQQGKCVDLNPELAVYAGKLSIQHKLPMADSIILATAYGFQATLWTQDKDFEGIPGVN</sequence>
<dbReference type="PATRIC" id="fig|1116472.3.peg.240"/>
<dbReference type="STRING" id="1116472.MGMO_8c00610"/>
<evidence type="ECO:0000259" key="1">
    <source>
        <dbReference type="Pfam" id="PF01850"/>
    </source>
</evidence>
<name>V5C1E2_9GAMM</name>
<dbReference type="InterPro" id="IPR029060">
    <property type="entry name" value="PIN-like_dom_sf"/>
</dbReference>
<dbReference type="InterPro" id="IPR002716">
    <property type="entry name" value="PIN_dom"/>
</dbReference>
<dbReference type="EC" id="3.1.-.-" evidence="2"/>
<dbReference type="eggNOG" id="COG1487">
    <property type="taxonomic scope" value="Bacteria"/>
</dbReference>
<dbReference type="GO" id="GO:0016787">
    <property type="term" value="F:hydrolase activity"/>
    <property type="evidence" value="ECO:0007669"/>
    <property type="project" value="UniProtKB-KW"/>
</dbReference>
<proteinExistence type="predicted"/>
<reference evidence="2 3" key="1">
    <citation type="journal article" date="2013" name="Genome Announc.">
        <title>Draft Genome Sequence of the Methanotrophic Gammaproteobacterium Methyloglobulus morosus DSM 22980 Strain KoM1.</title>
        <authorList>
            <person name="Poehlein A."/>
            <person name="Deutzmann J.S."/>
            <person name="Daniel R."/>
            <person name="Simeonova D.D."/>
        </authorList>
    </citation>
    <scope>NUCLEOTIDE SEQUENCE [LARGE SCALE GENOMIC DNA]</scope>
    <source>
        <strain evidence="2 3">KoM1</strain>
    </source>
</reference>
<evidence type="ECO:0000313" key="3">
    <source>
        <dbReference type="Proteomes" id="UP000017842"/>
    </source>
</evidence>
<dbReference type="AlphaFoldDB" id="V5C1E2"/>
<keyword evidence="3" id="KW-1185">Reference proteome</keyword>
<comment type="caution">
    <text evidence="2">The sequence shown here is derived from an EMBL/GenBank/DDBJ whole genome shotgun (WGS) entry which is preliminary data.</text>
</comment>
<dbReference type="Gene3D" id="3.40.50.1010">
    <property type="entry name" value="5'-nuclease"/>
    <property type="match status" value="1"/>
</dbReference>
<dbReference type="SUPFAM" id="SSF88723">
    <property type="entry name" value="PIN domain-like"/>
    <property type="match status" value="1"/>
</dbReference>
<dbReference type="OrthoDB" id="199285at2"/>
<feature type="domain" description="PIN" evidence="1">
    <location>
        <begin position="3"/>
        <end position="115"/>
    </location>
</feature>
<gene>
    <name evidence="2" type="primary">vapC</name>
    <name evidence="2" type="ORF">MGMO_8c00610</name>
</gene>
<accession>V5C1E2</accession>
<dbReference type="RefSeq" id="WP_023493159.1">
    <property type="nucleotide sequence ID" value="NZ_AYLO01000008.1"/>
</dbReference>
<dbReference type="CDD" id="cd18686">
    <property type="entry name" value="PIN_VapC-like"/>
    <property type="match status" value="1"/>
</dbReference>